<sequence length="271" mass="30613">MPLDAIAPQHLTATLHYTKRGPEKPVYYNVDPPAGVPRWNGIDDPQEVRIEDARGRESEFTLDRNGFALIKAPTAVADFYDPDEVSRVYYPEVERLLREKLGASRVFVFDHNVRNATRPGLAPPSRQVHNDHTVNSAPRRVRDHLGADAEELLKHRFGIVNLWRPVRGPVLDSPLALCDARSFTDSELIASDLVYAHVRGETSRVEYSPAHRWYYFSGMQTDEALLIRIHDSARDGRARLSFHTSFDNPLAAGAPPRESIEVRSLVFFPPA</sequence>
<name>A0A5J6MRX5_9PROT</name>
<dbReference type="EMBL" id="CP042582">
    <property type="protein sequence ID" value="QEX20184.1"/>
    <property type="molecule type" value="Genomic_DNA"/>
</dbReference>
<dbReference type="PANTHER" id="PTHR34598:SF3">
    <property type="entry name" value="OXIDOREDUCTASE AN1597"/>
    <property type="match status" value="1"/>
</dbReference>
<dbReference type="KEGG" id="hadh:FRZ61_00990"/>
<keyword evidence="1" id="KW-0808">Transferase</keyword>
<dbReference type="RefSeq" id="WP_151114444.1">
    <property type="nucleotide sequence ID" value="NZ_CP042582.1"/>
</dbReference>
<organism evidence="1 2">
    <name type="scientific">Hypericibacter adhaerens</name>
    <dbReference type="NCBI Taxonomy" id="2602016"/>
    <lineage>
        <taxon>Bacteria</taxon>
        <taxon>Pseudomonadati</taxon>
        <taxon>Pseudomonadota</taxon>
        <taxon>Alphaproteobacteria</taxon>
        <taxon>Rhodospirillales</taxon>
        <taxon>Dongiaceae</taxon>
        <taxon>Hypericibacter</taxon>
    </lineage>
</organism>
<gene>
    <name evidence="1" type="ORF">FRZ61_00990</name>
</gene>
<evidence type="ECO:0000313" key="2">
    <source>
        <dbReference type="Proteomes" id="UP000325797"/>
    </source>
</evidence>
<protein>
    <submittedName>
        <fullName evidence="1">Methyltransferase</fullName>
    </submittedName>
</protein>
<dbReference type="OrthoDB" id="5173234at2"/>
<reference evidence="1 2" key="1">
    <citation type="submission" date="2019-08" db="EMBL/GenBank/DDBJ databases">
        <title>Hyperibacter terrae gen. nov., sp. nov. and Hyperibacter viscosus sp. nov., two new members in the family Rhodospirillaceae isolated from the rhizosphere of Hypericum perforatum.</title>
        <authorList>
            <person name="Noviana Z."/>
        </authorList>
    </citation>
    <scope>NUCLEOTIDE SEQUENCE [LARGE SCALE GENOMIC DNA]</scope>
    <source>
        <strain evidence="1 2">R5959</strain>
    </source>
</reference>
<keyword evidence="2" id="KW-1185">Reference proteome</keyword>
<dbReference type="AlphaFoldDB" id="A0A5J6MRX5"/>
<dbReference type="InterPro" id="IPR044053">
    <property type="entry name" value="AsaB-like"/>
</dbReference>
<dbReference type="GO" id="GO:0016491">
    <property type="term" value="F:oxidoreductase activity"/>
    <property type="evidence" value="ECO:0007669"/>
    <property type="project" value="InterPro"/>
</dbReference>
<dbReference type="Proteomes" id="UP000325797">
    <property type="component" value="Chromosome"/>
</dbReference>
<dbReference type="GO" id="GO:0008168">
    <property type="term" value="F:methyltransferase activity"/>
    <property type="evidence" value="ECO:0007669"/>
    <property type="project" value="UniProtKB-KW"/>
</dbReference>
<accession>A0A5J6MRX5</accession>
<keyword evidence="1" id="KW-0489">Methyltransferase</keyword>
<evidence type="ECO:0000313" key="1">
    <source>
        <dbReference type="EMBL" id="QEX20184.1"/>
    </source>
</evidence>
<dbReference type="GO" id="GO:0032259">
    <property type="term" value="P:methylation"/>
    <property type="evidence" value="ECO:0007669"/>
    <property type="project" value="UniProtKB-KW"/>
</dbReference>
<dbReference type="NCBIfam" id="NF041278">
    <property type="entry name" value="CmcJ_NvfI_EfuI"/>
    <property type="match status" value="1"/>
</dbReference>
<proteinExistence type="predicted"/>
<dbReference type="PANTHER" id="PTHR34598">
    <property type="entry name" value="BLL6449 PROTEIN"/>
    <property type="match status" value="1"/>
</dbReference>